<dbReference type="STRING" id="6573.A0A210QV34"/>
<proteinExistence type="inferred from homology"/>
<comment type="similarity">
    <text evidence="2 6">Belongs to the SURF1 family.</text>
</comment>
<protein>
    <recommendedName>
        <fullName evidence="6">SURF1-like protein</fullName>
    </recommendedName>
</protein>
<dbReference type="PANTHER" id="PTHR23427:SF2">
    <property type="entry name" value="SURFEIT LOCUS PROTEIN 1"/>
    <property type="match status" value="1"/>
</dbReference>
<dbReference type="InterPro" id="IPR002994">
    <property type="entry name" value="Surf1/Shy1"/>
</dbReference>
<keyword evidence="5 6" id="KW-0472">Membrane</keyword>
<reference evidence="7 8" key="1">
    <citation type="journal article" date="2017" name="Nat. Ecol. Evol.">
        <title>Scallop genome provides insights into evolution of bilaterian karyotype and development.</title>
        <authorList>
            <person name="Wang S."/>
            <person name="Zhang J."/>
            <person name="Jiao W."/>
            <person name="Li J."/>
            <person name="Xun X."/>
            <person name="Sun Y."/>
            <person name="Guo X."/>
            <person name="Huan P."/>
            <person name="Dong B."/>
            <person name="Zhang L."/>
            <person name="Hu X."/>
            <person name="Sun X."/>
            <person name="Wang J."/>
            <person name="Zhao C."/>
            <person name="Wang Y."/>
            <person name="Wang D."/>
            <person name="Huang X."/>
            <person name="Wang R."/>
            <person name="Lv J."/>
            <person name="Li Y."/>
            <person name="Zhang Z."/>
            <person name="Liu B."/>
            <person name="Lu W."/>
            <person name="Hui Y."/>
            <person name="Liang J."/>
            <person name="Zhou Z."/>
            <person name="Hou R."/>
            <person name="Li X."/>
            <person name="Liu Y."/>
            <person name="Li H."/>
            <person name="Ning X."/>
            <person name="Lin Y."/>
            <person name="Zhao L."/>
            <person name="Xing Q."/>
            <person name="Dou J."/>
            <person name="Li Y."/>
            <person name="Mao J."/>
            <person name="Guo H."/>
            <person name="Dou H."/>
            <person name="Li T."/>
            <person name="Mu C."/>
            <person name="Jiang W."/>
            <person name="Fu Q."/>
            <person name="Fu X."/>
            <person name="Miao Y."/>
            <person name="Liu J."/>
            <person name="Yu Q."/>
            <person name="Li R."/>
            <person name="Liao H."/>
            <person name="Li X."/>
            <person name="Kong Y."/>
            <person name="Jiang Z."/>
            <person name="Chourrout D."/>
            <person name="Li R."/>
            <person name="Bao Z."/>
        </authorList>
    </citation>
    <scope>NUCLEOTIDE SEQUENCE [LARGE SCALE GENOMIC DNA]</scope>
    <source>
        <strain evidence="7 8">PY_sf001</strain>
    </source>
</reference>
<keyword evidence="6" id="KW-0496">Mitochondrion</keyword>
<dbReference type="AlphaFoldDB" id="A0A210QV34"/>
<name>A0A210QV34_MIZYE</name>
<organism evidence="7 8">
    <name type="scientific">Mizuhopecten yessoensis</name>
    <name type="common">Japanese scallop</name>
    <name type="synonym">Patinopecten yessoensis</name>
    <dbReference type="NCBI Taxonomy" id="6573"/>
    <lineage>
        <taxon>Eukaryota</taxon>
        <taxon>Metazoa</taxon>
        <taxon>Spiralia</taxon>
        <taxon>Lophotrochozoa</taxon>
        <taxon>Mollusca</taxon>
        <taxon>Bivalvia</taxon>
        <taxon>Autobranchia</taxon>
        <taxon>Pteriomorphia</taxon>
        <taxon>Pectinida</taxon>
        <taxon>Pectinoidea</taxon>
        <taxon>Pectinidae</taxon>
        <taxon>Mizuhopecten</taxon>
    </lineage>
</organism>
<evidence type="ECO:0000313" key="7">
    <source>
        <dbReference type="EMBL" id="OWF52577.1"/>
    </source>
</evidence>
<dbReference type="PANTHER" id="PTHR23427">
    <property type="entry name" value="SURFEIT LOCUS PROTEIN"/>
    <property type="match status" value="1"/>
</dbReference>
<keyword evidence="4 6" id="KW-1133">Transmembrane helix</keyword>
<dbReference type="Pfam" id="PF02104">
    <property type="entry name" value="SURF1"/>
    <property type="match status" value="1"/>
</dbReference>
<evidence type="ECO:0000313" key="8">
    <source>
        <dbReference type="Proteomes" id="UP000242188"/>
    </source>
</evidence>
<dbReference type="CDD" id="cd06662">
    <property type="entry name" value="SURF1"/>
    <property type="match status" value="1"/>
</dbReference>
<evidence type="ECO:0000256" key="6">
    <source>
        <dbReference type="RuleBase" id="RU363076"/>
    </source>
</evidence>
<evidence type="ECO:0000256" key="5">
    <source>
        <dbReference type="ARBA" id="ARBA00023136"/>
    </source>
</evidence>
<feature type="transmembrane region" description="Helical" evidence="6">
    <location>
        <begin position="21"/>
        <end position="44"/>
    </location>
</feature>
<evidence type="ECO:0000256" key="4">
    <source>
        <dbReference type="ARBA" id="ARBA00022989"/>
    </source>
</evidence>
<feature type="transmembrane region" description="Helical" evidence="6">
    <location>
        <begin position="234"/>
        <end position="254"/>
    </location>
</feature>
<evidence type="ECO:0000256" key="1">
    <source>
        <dbReference type="ARBA" id="ARBA00004370"/>
    </source>
</evidence>
<dbReference type="GO" id="GO:0005743">
    <property type="term" value="C:mitochondrial inner membrane"/>
    <property type="evidence" value="ECO:0007669"/>
    <property type="project" value="UniProtKB-SubCell"/>
</dbReference>
<keyword evidence="3 6" id="KW-0812">Transmembrane</keyword>
<dbReference type="Proteomes" id="UP000242188">
    <property type="component" value="Unassembled WGS sequence"/>
</dbReference>
<evidence type="ECO:0000256" key="2">
    <source>
        <dbReference type="ARBA" id="ARBA00007165"/>
    </source>
</evidence>
<keyword evidence="8" id="KW-1185">Reference proteome</keyword>
<dbReference type="EMBL" id="NEDP02001728">
    <property type="protein sequence ID" value="OWF52577.1"/>
    <property type="molecule type" value="Genomic_DNA"/>
</dbReference>
<comment type="caution">
    <text evidence="7">The sequence shown here is derived from an EMBL/GenBank/DDBJ whole genome shotgun (WGS) entry which is preliminary data.</text>
</comment>
<comment type="subcellular location">
    <subcellularLocation>
        <location evidence="1">Membrane</location>
    </subcellularLocation>
    <subcellularLocation>
        <location evidence="6">Mitochondrion inner membrane</location>
        <topology evidence="6">Multi-pass membrane protein</topology>
    </subcellularLocation>
</comment>
<comment type="function">
    <text evidence="6">Probably involved in the biogenesis of the COX complex.</text>
</comment>
<evidence type="ECO:0000256" key="3">
    <source>
        <dbReference type="ARBA" id="ARBA00022692"/>
    </source>
</evidence>
<dbReference type="PROSITE" id="PS50895">
    <property type="entry name" value="SURF1"/>
    <property type="match status" value="1"/>
</dbReference>
<accession>A0A210QV34</accession>
<sequence>MDNIRSLRSTPRKTPSTFRRRLVLSDSVIFAVPVGLCLGTALFYQTNQKDTLFLEEQIKQEPIPLPYNMEGLSETEMKYRRIKVIGEFDHTMERYIRPRELVKDEDSQSNLLVFKKSEKCGLLVVTPFTLKDTGERILINRGWIPKNKKDPSSRLKGQIKGEVELVGTLQQSERERFILTNSLGNDPHEFYTRDVESLAKSTNSLPVYLDAVSDSTVEGGPIGGQITIDLKPHLAYYLSVLYLLAILFCVVSWYRRKYAPVKFL</sequence>
<gene>
    <name evidence="7" type="ORF">KP79_PYT04042</name>
</gene>
<dbReference type="InterPro" id="IPR045214">
    <property type="entry name" value="Surf1/Surf4"/>
</dbReference>
<keyword evidence="6" id="KW-0999">Mitochondrion inner membrane</keyword>
<dbReference type="OrthoDB" id="10040024at2759"/>
<dbReference type="GO" id="GO:0033617">
    <property type="term" value="P:mitochondrial respiratory chain complex IV assembly"/>
    <property type="evidence" value="ECO:0007669"/>
    <property type="project" value="TreeGrafter"/>
</dbReference>